<gene>
    <name evidence="2" type="ORF">ENO59_05275</name>
</gene>
<accession>A0A7V2B087</accession>
<dbReference type="EMBL" id="DSGB01000004">
    <property type="protein sequence ID" value="HER95912.1"/>
    <property type="molecule type" value="Genomic_DNA"/>
</dbReference>
<dbReference type="SMART" id="SM00881">
    <property type="entry name" value="CoA_binding"/>
    <property type="match status" value="1"/>
</dbReference>
<dbReference type="InterPro" id="IPR036291">
    <property type="entry name" value="NAD(P)-bd_dom_sf"/>
</dbReference>
<dbReference type="AlphaFoldDB" id="A0A7V2B087"/>
<feature type="domain" description="CoA-binding" evidence="1">
    <location>
        <begin position="35"/>
        <end position="127"/>
    </location>
</feature>
<protein>
    <submittedName>
        <fullName evidence="2">CoA-binding protein</fullName>
    </submittedName>
</protein>
<name>A0A7V2B087_RHOMR</name>
<dbReference type="PANTHER" id="PTHR33303:SF2">
    <property type="entry name" value="COA-BINDING DOMAIN-CONTAINING PROTEIN"/>
    <property type="match status" value="1"/>
</dbReference>
<reference evidence="2" key="1">
    <citation type="journal article" date="2020" name="mSystems">
        <title>Genome- and Community-Level Interaction Insights into Carbon Utilization and Element Cycling Functions of Hydrothermarchaeota in Hydrothermal Sediment.</title>
        <authorList>
            <person name="Zhou Z."/>
            <person name="Liu Y."/>
            <person name="Xu W."/>
            <person name="Pan J."/>
            <person name="Luo Z.H."/>
            <person name="Li M."/>
        </authorList>
    </citation>
    <scope>NUCLEOTIDE SEQUENCE [LARGE SCALE GENOMIC DNA]</scope>
    <source>
        <strain evidence="2">SpSt-143</strain>
    </source>
</reference>
<evidence type="ECO:0000313" key="2">
    <source>
        <dbReference type="EMBL" id="HER95912.1"/>
    </source>
</evidence>
<organism evidence="2">
    <name type="scientific">Rhodothermus marinus</name>
    <name type="common">Rhodothermus obamensis</name>
    <dbReference type="NCBI Taxonomy" id="29549"/>
    <lineage>
        <taxon>Bacteria</taxon>
        <taxon>Pseudomonadati</taxon>
        <taxon>Rhodothermota</taxon>
        <taxon>Rhodothermia</taxon>
        <taxon>Rhodothermales</taxon>
        <taxon>Rhodothermaceae</taxon>
        <taxon>Rhodothermus</taxon>
    </lineage>
</organism>
<dbReference type="SUPFAM" id="SSF51735">
    <property type="entry name" value="NAD(P)-binding Rossmann-fold domains"/>
    <property type="match status" value="1"/>
</dbReference>
<dbReference type="PANTHER" id="PTHR33303">
    <property type="entry name" value="CYTOPLASMIC PROTEIN-RELATED"/>
    <property type="match status" value="1"/>
</dbReference>
<dbReference type="InterPro" id="IPR003781">
    <property type="entry name" value="CoA-bd"/>
</dbReference>
<sequence length="179" mass="20011">MGPGSGLACDLTLNSLLPPELREKYQNPSVIRKVLAESRTIAIVGLSADRQKASHFVATYLQYAGYRIIPVNPRAEEILGERAYPDLRSIPEPVDVVDVFRPAHECPLYARQAVEIGAKTLWLQLRIVSLEAAQIAEAGGLKVVMDRCIKMEHGRYNGSMHWVGMNTGIITARRARRWF</sequence>
<proteinExistence type="predicted"/>
<dbReference type="Pfam" id="PF13380">
    <property type="entry name" value="CoA_binding_2"/>
    <property type="match status" value="1"/>
</dbReference>
<evidence type="ECO:0000259" key="1">
    <source>
        <dbReference type="SMART" id="SM00881"/>
    </source>
</evidence>
<comment type="caution">
    <text evidence="2">The sequence shown here is derived from an EMBL/GenBank/DDBJ whole genome shotgun (WGS) entry which is preliminary data.</text>
</comment>
<dbReference type="Gene3D" id="3.40.50.720">
    <property type="entry name" value="NAD(P)-binding Rossmann-like Domain"/>
    <property type="match status" value="1"/>
</dbReference>